<comment type="caution">
    <text evidence="9">The sequence shown here is derived from an EMBL/GenBank/DDBJ whole genome shotgun (WGS) entry which is preliminary data.</text>
</comment>
<feature type="transmembrane region" description="Helical" evidence="7">
    <location>
        <begin position="324"/>
        <end position="343"/>
    </location>
</feature>
<evidence type="ECO:0000313" key="9">
    <source>
        <dbReference type="EMBL" id="EYR64337.1"/>
    </source>
</evidence>
<feature type="transmembrane region" description="Helical" evidence="7">
    <location>
        <begin position="355"/>
        <end position="373"/>
    </location>
</feature>
<feature type="transmembrane region" description="Helical" evidence="7">
    <location>
        <begin position="379"/>
        <end position="397"/>
    </location>
</feature>
<feature type="region of interest" description="Disordered" evidence="6">
    <location>
        <begin position="1"/>
        <end position="45"/>
    </location>
</feature>
<evidence type="ECO:0000259" key="8">
    <source>
        <dbReference type="PROSITE" id="PS50850"/>
    </source>
</evidence>
<feature type="domain" description="Major facilitator superfamily (MFS) profile" evidence="8">
    <location>
        <begin position="50"/>
        <end position="467"/>
    </location>
</feature>
<feature type="transmembrane region" description="Helical" evidence="7">
    <location>
        <begin position="409"/>
        <end position="432"/>
    </location>
</feature>
<dbReference type="CDD" id="cd06173">
    <property type="entry name" value="MFS_MefA_like"/>
    <property type="match status" value="1"/>
</dbReference>
<keyword evidence="2" id="KW-1003">Cell membrane</keyword>
<gene>
    <name evidence="9" type="ORF">N866_12250</name>
</gene>
<evidence type="ECO:0000256" key="3">
    <source>
        <dbReference type="ARBA" id="ARBA00022692"/>
    </source>
</evidence>
<dbReference type="GO" id="GO:0022857">
    <property type="term" value="F:transmembrane transporter activity"/>
    <property type="evidence" value="ECO:0007669"/>
    <property type="project" value="InterPro"/>
</dbReference>
<organism evidence="9 10">
    <name type="scientific">Actinotalea ferrariae CF5-4</name>
    <dbReference type="NCBI Taxonomy" id="948458"/>
    <lineage>
        <taxon>Bacteria</taxon>
        <taxon>Bacillati</taxon>
        <taxon>Actinomycetota</taxon>
        <taxon>Actinomycetes</taxon>
        <taxon>Micrococcales</taxon>
        <taxon>Cellulomonadaceae</taxon>
        <taxon>Actinotalea</taxon>
    </lineage>
</organism>
<dbReference type="Pfam" id="PF07690">
    <property type="entry name" value="MFS_1"/>
    <property type="match status" value="1"/>
</dbReference>
<dbReference type="Gene3D" id="1.20.1250.20">
    <property type="entry name" value="MFS general substrate transporter like domains"/>
    <property type="match status" value="1"/>
</dbReference>
<evidence type="ECO:0000256" key="4">
    <source>
        <dbReference type="ARBA" id="ARBA00022989"/>
    </source>
</evidence>
<proteinExistence type="predicted"/>
<evidence type="ECO:0000256" key="5">
    <source>
        <dbReference type="ARBA" id="ARBA00023136"/>
    </source>
</evidence>
<dbReference type="InterPro" id="IPR020846">
    <property type="entry name" value="MFS_dom"/>
</dbReference>
<dbReference type="Proteomes" id="UP000019753">
    <property type="component" value="Unassembled WGS sequence"/>
</dbReference>
<dbReference type="AlphaFoldDB" id="A0A021VZ24"/>
<dbReference type="PANTHER" id="PTHR23513">
    <property type="entry name" value="INTEGRAL MEMBRANE EFFLUX PROTEIN-RELATED"/>
    <property type="match status" value="1"/>
</dbReference>
<feature type="transmembrane region" description="Helical" evidence="7">
    <location>
        <begin position="116"/>
        <end position="138"/>
    </location>
</feature>
<feature type="transmembrane region" description="Helical" evidence="7">
    <location>
        <begin position="84"/>
        <end position="104"/>
    </location>
</feature>
<evidence type="ECO:0000256" key="1">
    <source>
        <dbReference type="ARBA" id="ARBA00004651"/>
    </source>
</evidence>
<evidence type="ECO:0000256" key="6">
    <source>
        <dbReference type="SAM" id="MobiDB-lite"/>
    </source>
</evidence>
<dbReference type="InterPro" id="IPR011701">
    <property type="entry name" value="MFS"/>
</dbReference>
<sequence length="480" mass="48117">MTPGATSAERADGGAGCRVDETADDGAAGQVDEPTKQPADDDSSTSLGRRFHHLLGATALSNLSDGILQVGIPLLALTLTSSPLQLSLVAAAAGLPWLLLGLHVGVLVDRYDRARLLGLATATRVLVLVAATVGAATGALGLPLLVALVLAFGIAEVVADSAAGALVPAVVRTAQLHAANSRLMGAQQLANAFLGGPAAGVLVALGAGWLFGVPAALCTATLLLVVRGLLDRGERPIGSGPRSGTGAALSGPASSGRAPSGPEPARSTVRSEIREGLQFLLRHRVVRPLLLGATVLNFASAGYFAVFPLWVVGPDSAVGLRAELFGLLTAALAVGAIAGAVLSDRLGRRLREMPVVRVCWAAQAGLLAVPVLVPRVEALVVTALLLGLTNMVGNVVTRSMRQRMIPGHLLGRVGGAASVLGYGSMPLGALIGGVVGEALGLPAVLLGAAVLSFAAAARVAVVVPQSRVVEADAAAQGATA</sequence>
<dbReference type="GO" id="GO:0005886">
    <property type="term" value="C:plasma membrane"/>
    <property type="evidence" value="ECO:0007669"/>
    <property type="project" value="UniProtKB-SubCell"/>
</dbReference>
<feature type="region of interest" description="Disordered" evidence="6">
    <location>
        <begin position="236"/>
        <end position="268"/>
    </location>
</feature>
<dbReference type="SUPFAM" id="SSF103473">
    <property type="entry name" value="MFS general substrate transporter"/>
    <property type="match status" value="1"/>
</dbReference>
<keyword evidence="4 7" id="KW-1133">Transmembrane helix</keyword>
<reference evidence="9 10" key="1">
    <citation type="submission" date="2014-01" db="EMBL/GenBank/DDBJ databases">
        <title>Actinotalea ferrariae CF5-4.</title>
        <authorList>
            <person name="Chen F."/>
            <person name="Li Y."/>
            <person name="Wang G."/>
        </authorList>
    </citation>
    <scope>NUCLEOTIDE SEQUENCE [LARGE SCALE GENOMIC DNA]</scope>
    <source>
        <strain evidence="9 10">CF5-4</strain>
    </source>
</reference>
<feature type="transmembrane region" description="Helical" evidence="7">
    <location>
        <begin position="209"/>
        <end position="230"/>
    </location>
</feature>
<evidence type="ECO:0000256" key="7">
    <source>
        <dbReference type="SAM" id="Phobius"/>
    </source>
</evidence>
<feature type="compositionally biased region" description="Low complexity" evidence="6">
    <location>
        <begin position="244"/>
        <end position="265"/>
    </location>
</feature>
<feature type="transmembrane region" description="Helical" evidence="7">
    <location>
        <begin position="289"/>
        <end position="312"/>
    </location>
</feature>
<comment type="subcellular location">
    <subcellularLocation>
        <location evidence="1">Cell membrane</location>
        <topology evidence="1">Multi-pass membrane protein</topology>
    </subcellularLocation>
</comment>
<feature type="transmembrane region" description="Helical" evidence="7">
    <location>
        <begin position="438"/>
        <end position="457"/>
    </location>
</feature>
<evidence type="ECO:0000313" key="10">
    <source>
        <dbReference type="Proteomes" id="UP000019753"/>
    </source>
</evidence>
<protein>
    <submittedName>
        <fullName evidence="9">Major facilitator transporter</fullName>
    </submittedName>
</protein>
<dbReference type="InterPro" id="IPR036259">
    <property type="entry name" value="MFS_trans_sf"/>
</dbReference>
<dbReference type="PROSITE" id="PS50850">
    <property type="entry name" value="MFS"/>
    <property type="match status" value="1"/>
</dbReference>
<dbReference type="PANTHER" id="PTHR23513:SF6">
    <property type="entry name" value="MAJOR FACILITATOR SUPERFAMILY ASSOCIATED DOMAIN-CONTAINING PROTEIN"/>
    <property type="match status" value="1"/>
</dbReference>
<keyword evidence="5 7" id="KW-0472">Membrane</keyword>
<keyword evidence="10" id="KW-1185">Reference proteome</keyword>
<evidence type="ECO:0000256" key="2">
    <source>
        <dbReference type="ARBA" id="ARBA00022475"/>
    </source>
</evidence>
<dbReference type="EMBL" id="AXCW01000036">
    <property type="protein sequence ID" value="EYR64337.1"/>
    <property type="molecule type" value="Genomic_DNA"/>
</dbReference>
<name>A0A021VZ24_9CELL</name>
<keyword evidence="3 7" id="KW-0812">Transmembrane</keyword>
<accession>A0A021VZ24</accession>